<dbReference type="PRINTS" id="PR00114">
    <property type="entry name" value="STPHPHTASE"/>
</dbReference>
<comment type="similarity">
    <text evidence="8">Belongs to the PPP phosphatase family.</text>
</comment>
<dbReference type="AlphaFoldDB" id="A0AAD9RKB1"/>
<dbReference type="SUPFAM" id="SSF52058">
    <property type="entry name" value="L domain-like"/>
    <property type="match status" value="1"/>
</dbReference>
<keyword evidence="7" id="KW-0464">Manganese</keyword>
<dbReference type="GO" id="GO:0004722">
    <property type="term" value="F:protein serine/threonine phosphatase activity"/>
    <property type="evidence" value="ECO:0007669"/>
    <property type="project" value="UniProtKB-EC"/>
</dbReference>
<sequence>MANNEDDKSEGSVEMEKQDDSPETGETEKILIIDPDSEELDFNHSRLTKLENLEPLTEIRRLCFTWNLIKKIENLDTLSTLVELELRDNQITVIENLDALVNLELLDLSFNRIKKIEGLDNLLNLRKLFLSSNKIVYIENLSHLKNLTTLELGDNKIREIVNLEDLTNLTSLFLGKNKISKIQNLESLKNLQLLSLQSNRITTIENLEELTKLDQLYLSENGITCIEGLENCSNLTTLDLANNKIKKIQNIEHLQNLEEFWMNNNEIEDWIFEKRIEEIELAGAHELYVTSSSAFVVGHFIYKMEEKASLKELDQWIEQLNDCKQLTESQVKTLCDKAKEILAKESNVQEVKCPVTVCGDVHGQFHDLMELFRIGGKSPDTNYLFMGDYVDRGYYSVETVTLLVALKVRYRERITILRGNHESRQITQVYGFYDECLRKYGNANVWKFFTDLFDYLPLTALVDGQIFCLHGGLSPSIDTLDHIRALDRLQEVPHEGPMCDLLWSDPDDRGGWGISPRGAGYTFGQDISETFNHSNGLTLVSRAHQLVMEGYNWCHDRNVVTIFSAPNYCYRCGNQAAIMELDDALKYSFLQFDPAPRRGSSCQGVLRMTSSYSSDLLYLSPSNVIILCQR</sequence>
<dbReference type="Gene3D" id="3.60.21.10">
    <property type="match status" value="1"/>
</dbReference>
<dbReference type="FunFam" id="3.60.21.10:FF:000003">
    <property type="entry name" value="Serine/threonine-protein phosphatase"/>
    <property type="match status" value="1"/>
</dbReference>
<dbReference type="InterPro" id="IPR004843">
    <property type="entry name" value="Calcineurin-like_PHP"/>
</dbReference>
<reference evidence="11" key="2">
    <citation type="journal article" date="2023" name="Commun. Biol.">
        <title>Intrasexual cuticular hydrocarbon dimorphism in a wasp sheds light on hydrocarbon biosynthesis genes in Hymenoptera.</title>
        <authorList>
            <person name="Moris V.C."/>
            <person name="Podsiadlowski L."/>
            <person name="Martin S."/>
            <person name="Oeyen J.P."/>
            <person name="Donath A."/>
            <person name="Petersen M."/>
            <person name="Wilbrandt J."/>
            <person name="Misof B."/>
            <person name="Liedtke D."/>
            <person name="Thamm M."/>
            <person name="Scheiner R."/>
            <person name="Schmitt T."/>
            <person name="Niehuis O."/>
        </authorList>
    </citation>
    <scope>NUCLEOTIDE SEQUENCE</scope>
    <source>
        <strain evidence="11">GBR_01_08_01A</strain>
    </source>
</reference>
<evidence type="ECO:0000256" key="4">
    <source>
        <dbReference type="ARBA" id="ARBA00022737"/>
    </source>
</evidence>
<feature type="region of interest" description="Disordered" evidence="9">
    <location>
        <begin position="1"/>
        <end position="29"/>
    </location>
</feature>
<dbReference type="SMART" id="SM00369">
    <property type="entry name" value="LRR_TYP"/>
    <property type="match status" value="8"/>
</dbReference>
<protein>
    <recommendedName>
        <fullName evidence="8">Serine/threonine-protein phosphatase</fullName>
        <ecNumber evidence="8">3.1.3.16</ecNumber>
    </recommendedName>
</protein>
<keyword evidence="6" id="KW-0904">Protein phosphatase</keyword>
<dbReference type="SMART" id="SM00365">
    <property type="entry name" value="LRR_SD22"/>
    <property type="match status" value="11"/>
</dbReference>
<dbReference type="PROSITE" id="PS51450">
    <property type="entry name" value="LRR"/>
    <property type="match status" value="8"/>
</dbReference>
<dbReference type="InterPro" id="IPR001611">
    <property type="entry name" value="Leu-rich_rpt"/>
</dbReference>
<evidence type="ECO:0000256" key="6">
    <source>
        <dbReference type="ARBA" id="ARBA00022912"/>
    </source>
</evidence>
<accession>A0AAD9RKB1</accession>
<feature type="domain" description="Serine/threonine specific protein phosphatases" evidence="10">
    <location>
        <begin position="417"/>
        <end position="422"/>
    </location>
</feature>
<gene>
    <name evidence="11" type="ORF">KPH14_008000</name>
</gene>
<dbReference type="PANTHER" id="PTHR45619">
    <property type="entry name" value="SERINE/THREONINE-PROTEIN PHOSPHATASE PP2A-RELATED"/>
    <property type="match status" value="1"/>
</dbReference>
<dbReference type="SMART" id="SM00156">
    <property type="entry name" value="PP2Ac"/>
    <property type="match status" value="1"/>
</dbReference>
<evidence type="ECO:0000259" key="10">
    <source>
        <dbReference type="PROSITE" id="PS00125"/>
    </source>
</evidence>
<evidence type="ECO:0000256" key="9">
    <source>
        <dbReference type="SAM" id="MobiDB-lite"/>
    </source>
</evidence>
<comment type="catalytic activity">
    <reaction evidence="8">
        <text>O-phospho-L-threonyl-[protein] + H2O = L-threonyl-[protein] + phosphate</text>
        <dbReference type="Rhea" id="RHEA:47004"/>
        <dbReference type="Rhea" id="RHEA-COMP:11060"/>
        <dbReference type="Rhea" id="RHEA-COMP:11605"/>
        <dbReference type="ChEBI" id="CHEBI:15377"/>
        <dbReference type="ChEBI" id="CHEBI:30013"/>
        <dbReference type="ChEBI" id="CHEBI:43474"/>
        <dbReference type="ChEBI" id="CHEBI:61977"/>
        <dbReference type="EC" id="3.1.3.16"/>
    </reaction>
</comment>
<evidence type="ECO:0000256" key="8">
    <source>
        <dbReference type="RuleBase" id="RU004273"/>
    </source>
</evidence>
<dbReference type="InterPro" id="IPR003591">
    <property type="entry name" value="Leu-rich_rpt_typical-subtyp"/>
</dbReference>
<dbReference type="Pfam" id="PF14580">
    <property type="entry name" value="LRR_9"/>
    <property type="match status" value="1"/>
</dbReference>
<dbReference type="InterPro" id="IPR047129">
    <property type="entry name" value="PPA2-like"/>
</dbReference>
<keyword evidence="12" id="KW-1185">Reference proteome</keyword>
<keyword evidence="5 8" id="KW-0378">Hydrolase</keyword>
<keyword evidence="4" id="KW-0677">Repeat</keyword>
<dbReference type="PROSITE" id="PS00125">
    <property type="entry name" value="SER_THR_PHOSPHATASE"/>
    <property type="match status" value="1"/>
</dbReference>
<evidence type="ECO:0000313" key="11">
    <source>
        <dbReference type="EMBL" id="KAK2581201.1"/>
    </source>
</evidence>
<dbReference type="EMBL" id="JAIFRP010000042">
    <property type="protein sequence ID" value="KAK2581201.1"/>
    <property type="molecule type" value="Genomic_DNA"/>
</dbReference>
<dbReference type="InterPro" id="IPR025875">
    <property type="entry name" value="Leu-rich_rpt_4"/>
</dbReference>
<dbReference type="EC" id="3.1.3.16" evidence="8"/>
<dbReference type="GO" id="GO:0046872">
    <property type="term" value="F:metal ion binding"/>
    <property type="evidence" value="ECO:0007669"/>
    <property type="project" value="UniProtKB-KW"/>
</dbReference>
<evidence type="ECO:0000256" key="1">
    <source>
        <dbReference type="ARBA" id="ARBA00001936"/>
    </source>
</evidence>
<keyword evidence="2" id="KW-0433">Leucine-rich repeat</keyword>
<dbReference type="Pfam" id="PF12799">
    <property type="entry name" value="LRR_4"/>
    <property type="match status" value="2"/>
</dbReference>
<evidence type="ECO:0000313" key="12">
    <source>
        <dbReference type="Proteomes" id="UP001258017"/>
    </source>
</evidence>
<dbReference type="Gene3D" id="3.80.10.10">
    <property type="entry name" value="Ribonuclease Inhibitor"/>
    <property type="match status" value="2"/>
</dbReference>
<evidence type="ECO:0000256" key="7">
    <source>
        <dbReference type="ARBA" id="ARBA00023211"/>
    </source>
</evidence>
<evidence type="ECO:0000256" key="3">
    <source>
        <dbReference type="ARBA" id="ARBA00022723"/>
    </source>
</evidence>
<dbReference type="InterPro" id="IPR006186">
    <property type="entry name" value="Ser/Thr-sp_prot-phosphatase"/>
</dbReference>
<dbReference type="CDD" id="cd07415">
    <property type="entry name" value="MPP_PP2A_PP4_PP6"/>
    <property type="match status" value="1"/>
</dbReference>
<dbReference type="Pfam" id="PF00149">
    <property type="entry name" value="Metallophos"/>
    <property type="match status" value="1"/>
</dbReference>
<comment type="caution">
    <text evidence="11">The sequence shown here is derived from an EMBL/GenBank/DDBJ whole genome shotgun (WGS) entry which is preliminary data.</text>
</comment>
<dbReference type="InterPro" id="IPR032675">
    <property type="entry name" value="LRR_dom_sf"/>
</dbReference>
<keyword evidence="3" id="KW-0479">Metal-binding</keyword>
<reference evidence="11" key="1">
    <citation type="submission" date="2021-08" db="EMBL/GenBank/DDBJ databases">
        <authorList>
            <person name="Misof B."/>
            <person name="Oliver O."/>
            <person name="Podsiadlowski L."/>
            <person name="Donath A."/>
            <person name="Peters R."/>
            <person name="Mayer C."/>
            <person name="Rust J."/>
            <person name="Gunkel S."/>
            <person name="Lesny P."/>
            <person name="Martin S."/>
            <person name="Oeyen J.P."/>
            <person name="Petersen M."/>
            <person name="Panagiotis P."/>
            <person name="Wilbrandt J."/>
            <person name="Tanja T."/>
        </authorList>
    </citation>
    <scope>NUCLEOTIDE SEQUENCE</scope>
    <source>
        <strain evidence="11">GBR_01_08_01A</strain>
        <tissue evidence="11">Thorax + abdomen</tissue>
    </source>
</reference>
<dbReference type="SUPFAM" id="SSF56300">
    <property type="entry name" value="Metallo-dependent phosphatases"/>
    <property type="match status" value="1"/>
</dbReference>
<proteinExistence type="inferred from homology"/>
<evidence type="ECO:0000256" key="2">
    <source>
        <dbReference type="ARBA" id="ARBA00022614"/>
    </source>
</evidence>
<organism evidence="11 12">
    <name type="scientific">Odynerus spinipes</name>
    <dbReference type="NCBI Taxonomy" id="1348599"/>
    <lineage>
        <taxon>Eukaryota</taxon>
        <taxon>Metazoa</taxon>
        <taxon>Ecdysozoa</taxon>
        <taxon>Arthropoda</taxon>
        <taxon>Hexapoda</taxon>
        <taxon>Insecta</taxon>
        <taxon>Pterygota</taxon>
        <taxon>Neoptera</taxon>
        <taxon>Endopterygota</taxon>
        <taxon>Hymenoptera</taxon>
        <taxon>Apocrita</taxon>
        <taxon>Aculeata</taxon>
        <taxon>Vespoidea</taxon>
        <taxon>Vespidae</taxon>
        <taxon>Eumeninae</taxon>
        <taxon>Odynerus</taxon>
    </lineage>
</organism>
<dbReference type="InterPro" id="IPR029052">
    <property type="entry name" value="Metallo-depent_PP-like"/>
</dbReference>
<comment type="cofactor">
    <cofactor evidence="1">
        <name>Mn(2+)</name>
        <dbReference type="ChEBI" id="CHEBI:29035"/>
    </cofactor>
</comment>
<dbReference type="Proteomes" id="UP001258017">
    <property type="component" value="Unassembled WGS sequence"/>
</dbReference>
<name>A0AAD9RKB1_9HYME</name>
<evidence type="ECO:0000256" key="5">
    <source>
        <dbReference type="ARBA" id="ARBA00022801"/>
    </source>
</evidence>